<dbReference type="RefSeq" id="WP_057734845.1">
    <property type="nucleotide sequence ID" value="NZ_AZFS01000061.1"/>
</dbReference>
<protein>
    <submittedName>
        <fullName evidence="2">Chromosome segregation ATPase</fullName>
    </submittedName>
</protein>
<dbReference type="InterPro" id="IPR027417">
    <property type="entry name" value="P-loop_NTPase"/>
</dbReference>
<evidence type="ECO:0000313" key="2">
    <source>
        <dbReference type="EMBL" id="KRL93803.1"/>
    </source>
</evidence>
<feature type="coiled-coil region" evidence="1">
    <location>
        <begin position="650"/>
        <end position="677"/>
    </location>
</feature>
<sequence>MQLQEHLSPVSFHLRNFNKYQTLDMPAAVNGNLTLIGENAAGKTTLANCFFPMLIDGSIATPSFNPARGTDRVDRTTGPRNSSRDMRTFNSMLLGWGPGAMKVRTGYSYLRLQSAQRQAILGIGAHRNVSEKRQPTWWFVVLTTDVTTPVDVVTTDEAGASLEYADFVAANEDLGKQFHVFKTVEEYHTYVATKVYGFSSGTELTKLAAVYRLLASPILTAGNARFTPIREALKNAQEGIDAQIINDVASAQREVNRTNGSLQRIRRAQDRLQKMKKEIFWRNLNRIDERMLQAYSQTQHDYEMKQEKCVQAKQRIVKFEKKLALLQTNLEQSTLTLKKLRQEKANQATIAEQRKQYEQRLVDLERRLKQYRQQKQRLAELEDQATAIAEQLAELTTQQKNLHESQLRPLLTDLATRATGLTELMQVVSEVDPAVLAKRLASYVREQQRLCQRYQDDERAKQHVSQDVQIVTDMQGELDSRIDQHASGALQSRVRKDLHQDNQEVHEAGAAKMNAEFQRLVDHQQELLKAHSDLKANLATPTKLAELSDKQQALADILAKLTVSEQKSQRLAEKQSDLIGRIQDVQGSMESGFDEDLVTAEIATVTQRRDALVVDLTINDKIKQVEMEQHRLRDQQQDFSGQQATAQGEIKTLTADMTQQQQALAELRQRIEAALQTLSPYRPEQVNLATAEDVLAFVQGHASEVRNSHFEDLSSQISKLIHHNNQDGIDRNALDTVFEERGHTAEASAMRQQRSVIKNELNVVAFGINDAIILMKSDESHVEQALSVLQSGNDAAQQYYLASAISTIMTQYNLIDSYNQMLSEGVSREQSIKLKVALTPANVTAQVIAEARNPQLTQRPNLEAEISDRLRKLANDLSVADDDEAFMHKAQEMLDTRQWSDFKVLIKRRQSDENHYEEVDDKFVQSGGSGAEKAQAMVLPLLLVPKMVLRQASLTDAPYLVMFDEFADKLDPETAKSFAKTIARFGFNFIATMPGGAQNKILADGVDNIAYEVIAPKADNDQRFHLNQVHKALTWEAVHESVS</sequence>
<feature type="coiled-coil region" evidence="1">
    <location>
        <begin position="302"/>
        <end position="398"/>
    </location>
</feature>
<name>A0A0R1UUR6_9LACO</name>
<dbReference type="STRING" id="1423753.FD28_GL000991"/>
<comment type="caution">
    <text evidence="2">The sequence shown here is derived from an EMBL/GenBank/DDBJ whole genome shotgun (WGS) entry which is preliminary data.</text>
</comment>
<reference evidence="2 3" key="1">
    <citation type="journal article" date="2015" name="Genome Announc.">
        <title>Expanding the biotechnology potential of lactobacilli through comparative genomics of 213 strains and associated genera.</title>
        <authorList>
            <person name="Sun Z."/>
            <person name="Harris H.M."/>
            <person name="McCann A."/>
            <person name="Guo C."/>
            <person name="Argimon S."/>
            <person name="Zhang W."/>
            <person name="Yang X."/>
            <person name="Jeffery I.B."/>
            <person name="Cooney J.C."/>
            <person name="Kagawa T.F."/>
            <person name="Liu W."/>
            <person name="Song Y."/>
            <person name="Salvetti E."/>
            <person name="Wrobel A."/>
            <person name="Rasinkangas P."/>
            <person name="Parkhill J."/>
            <person name="Rea M.C."/>
            <person name="O'Sullivan O."/>
            <person name="Ritari J."/>
            <person name="Douillard F.P."/>
            <person name="Paul Ross R."/>
            <person name="Yang R."/>
            <person name="Briner A.E."/>
            <person name="Felis G.E."/>
            <person name="de Vos W.M."/>
            <person name="Barrangou R."/>
            <person name="Klaenhammer T.R."/>
            <person name="Caufield P.W."/>
            <person name="Cui Y."/>
            <person name="Zhang H."/>
            <person name="O'Toole P.W."/>
        </authorList>
    </citation>
    <scope>NUCLEOTIDE SEQUENCE [LARGE SCALE GENOMIC DNA]</scope>
    <source>
        <strain evidence="2 3">DSM 16381</strain>
    </source>
</reference>
<evidence type="ECO:0000256" key="1">
    <source>
        <dbReference type="SAM" id="Coils"/>
    </source>
</evidence>
<dbReference type="Pfam" id="PF13558">
    <property type="entry name" value="SbcC_Walker_B"/>
    <property type="match status" value="1"/>
</dbReference>
<dbReference type="SUPFAM" id="SSF52540">
    <property type="entry name" value="P-loop containing nucleoside triphosphate hydrolases"/>
    <property type="match status" value="1"/>
</dbReference>
<proteinExistence type="predicted"/>
<dbReference type="EMBL" id="AZFS01000061">
    <property type="protein sequence ID" value="KRL93803.1"/>
    <property type="molecule type" value="Genomic_DNA"/>
</dbReference>
<dbReference type="Proteomes" id="UP000051580">
    <property type="component" value="Unassembled WGS sequence"/>
</dbReference>
<dbReference type="PATRIC" id="fig|1423753.3.peg.1030"/>
<organism evidence="2 3">
    <name type="scientific">Levilactobacillus hammesii DSM 16381</name>
    <dbReference type="NCBI Taxonomy" id="1423753"/>
    <lineage>
        <taxon>Bacteria</taxon>
        <taxon>Bacillati</taxon>
        <taxon>Bacillota</taxon>
        <taxon>Bacilli</taxon>
        <taxon>Lactobacillales</taxon>
        <taxon>Lactobacillaceae</taxon>
        <taxon>Levilactobacillus</taxon>
    </lineage>
</organism>
<evidence type="ECO:0000313" key="3">
    <source>
        <dbReference type="Proteomes" id="UP000051580"/>
    </source>
</evidence>
<keyword evidence="1" id="KW-0175">Coiled coil</keyword>
<gene>
    <name evidence="2" type="ORF">FD28_GL000991</name>
</gene>
<feature type="coiled-coil region" evidence="1">
    <location>
        <begin position="248"/>
        <end position="278"/>
    </location>
</feature>
<accession>A0A0R1UUR6</accession>
<keyword evidence="3" id="KW-1185">Reference proteome</keyword>
<dbReference type="AlphaFoldDB" id="A0A0R1UUR6"/>